<dbReference type="GO" id="GO:0007160">
    <property type="term" value="P:cell-matrix adhesion"/>
    <property type="evidence" value="ECO:0007669"/>
    <property type="project" value="InterPro"/>
</dbReference>
<dbReference type="InParanoid" id="W5ME61"/>
<dbReference type="PANTHER" id="PTHR46160">
    <property type="entry name" value="ALPHA-TECTORIN-RELATED"/>
    <property type="match status" value="1"/>
</dbReference>
<dbReference type="OMA" id="YWADANI"/>
<dbReference type="STRING" id="7918.ENSLOCP00000006670"/>
<reference evidence="2" key="2">
    <citation type="submission" date="2025-08" db="UniProtKB">
        <authorList>
            <consortium name="Ensembl"/>
        </authorList>
    </citation>
    <scope>IDENTIFICATION</scope>
</reference>
<dbReference type="InterPro" id="IPR003886">
    <property type="entry name" value="NIDO_dom"/>
</dbReference>
<dbReference type="Pfam" id="PF06119">
    <property type="entry name" value="NIDO"/>
    <property type="match status" value="1"/>
</dbReference>
<dbReference type="Proteomes" id="UP000018468">
    <property type="component" value="Linkage group LG24"/>
</dbReference>
<reference evidence="3" key="1">
    <citation type="submission" date="2011-12" db="EMBL/GenBank/DDBJ databases">
        <title>The Draft Genome of Lepisosteus oculatus.</title>
        <authorList>
            <consortium name="The Broad Institute Genome Assembly &amp; Analysis Group"/>
            <consortium name="Computational R&amp;D Group"/>
            <consortium name="and Sequencing Platform"/>
            <person name="Di Palma F."/>
            <person name="Alfoldi J."/>
            <person name="Johnson J."/>
            <person name="Berlin A."/>
            <person name="Gnerre S."/>
            <person name="Jaffe D."/>
            <person name="MacCallum I."/>
            <person name="Young S."/>
            <person name="Walker B.J."/>
            <person name="Lander E.S."/>
            <person name="Lindblad-Toh K."/>
        </authorList>
    </citation>
    <scope>NUCLEOTIDE SEQUENCE [LARGE SCALE GENOMIC DNA]</scope>
</reference>
<reference evidence="2" key="3">
    <citation type="submission" date="2025-09" db="UniProtKB">
        <authorList>
            <consortium name="Ensembl"/>
        </authorList>
    </citation>
    <scope>IDENTIFICATION</scope>
</reference>
<feature type="domain" description="NIDO" evidence="1">
    <location>
        <begin position="32"/>
        <end position="181"/>
    </location>
</feature>
<sequence>VNNNGFITFDTPMSTYVPYRFPARSGIDIIAGFWTDIDDRNNGIISYRQVTSGSVLQQATSDINQYFPLIQFTARWVFMATWDRVAYYPNSGTETTFQVVLISDGTYSFVLLNYGIIAATNKVIEYCPGMIVFLFPLLQAGYDTRTSDHHFVIPGSFQSNITNLMYTSNVNVPGRWAFRTD</sequence>
<proteinExistence type="predicted"/>
<dbReference type="HOGENOM" id="CLU_019305_0_0_1"/>
<name>W5ME61_LEPOC</name>
<dbReference type="PANTHER" id="PTHR46160:SF9">
    <property type="entry name" value="PROTEIN PRY2-RELATED"/>
    <property type="match status" value="1"/>
</dbReference>
<dbReference type="Ensembl" id="ENSLOCT00000006678.1">
    <property type="protein sequence ID" value="ENSLOCP00000006670.1"/>
    <property type="gene ID" value="ENSLOCG00000005527.1"/>
</dbReference>
<dbReference type="InterPro" id="IPR052749">
    <property type="entry name" value="Alpha-tectorin"/>
</dbReference>
<accession>W5ME61</accession>
<evidence type="ECO:0000313" key="3">
    <source>
        <dbReference type="Proteomes" id="UP000018468"/>
    </source>
</evidence>
<evidence type="ECO:0000259" key="1">
    <source>
        <dbReference type="PROSITE" id="PS51220"/>
    </source>
</evidence>
<protein>
    <recommendedName>
        <fullName evidence="1">NIDO domain-containing protein</fullName>
    </recommendedName>
</protein>
<evidence type="ECO:0000313" key="2">
    <source>
        <dbReference type="Ensembl" id="ENSLOCP00000006670.1"/>
    </source>
</evidence>
<dbReference type="eggNOG" id="KOG4291">
    <property type="taxonomic scope" value="Eukaryota"/>
</dbReference>
<keyword evidence="3" id="KW-1185">Reference proteome</keyword>
<dbReference type="SMART" id="SM00539">
    <property type="entry name" value="NIDO"/>
    <property type="match status" value="1"/>
</dbReference>
<dbReference type="PROSITE" id="PS51220">
    <property type="entry name" value="NIDO"/>
    <property type="match status" value="1"/>
</dbReference>
<organism evidence="2 3">
    <name type="scientific">Lepisosteus oculatus</name>
    <name type="common">Spotted gar</name>
    <dbReference type="NCBI Taxonomy" id="7918"/>
    <lineage>
        <taxon>Eukaryota</taxon>
        <taxon>Metazoa</taxon>
        <taxon>Chordata</taxon>
        <taxon>Craniata</taxon>
        <taxon>Vertebrata</taxon>
        <taxon>Euteleostomi</taxon>
        <taxon>Actinopterygii</taxon>
        <taxon>Neopterygii</taxon>
        <taxon>Holostei</taxon>
        <taxon>Semionotiformes</taxon>
        <taxon>Lepisosteidae</taxon>
        <taxon>Lepisosteus</taxon>
    </lineage>
</organism>
<dbReference type="GeneTree" id="ENSGT00940000164679"/>
<dbReference type="EMBL" id="AHAT01019558">
    <property type="status" value="NOT_ANNOTATED_CDS"/>
    <property type="molecule type" value="Genomic_DNA"/>
</dbReference>
<dbReference type="AlphaFoldDB" id="W5ME61"/>